<keyword evidence="4" id="KW-1185">Reference proteome</keyword>
<feature type="compositionally biased region" description="Polar residues" evidence="1">
    <location>
        <begin position="424"/>
        <end position="434"/>
    </location>
</feature>
<keyword evidence="2" id="KW-0812">Transmembrane</keyword>
<evidence type="ECO:0000256" key="2">
    <source>
        <dbReference type="SAM" id="Phobius"/>
    </source>
</evidence>
<feature type="region of interest" description="Disordered" evidence="1">
    <location>
        <begin position="402"/>
        <end position="452"/>
    </location>
</feature>
<sequence length="452" mass="46204">MSQCCPQGYQVPACPPCNYKTQTCQQLAPTNCSCSYNVCVNISKSGSSSGSGSSTLGGALGGILGALAVAVALFIFWRQKRNRAKIIQARVKADAKVRAAAAEKFRPGRATADGGAPINAAGTGVSANLGSGHKRPLSQGSSISRRSGPHTNTLGAAGSTMLAAVGPGSNGHGIAIDPFADPADHLDDEDTEWTELRPDGLTTFKKSNPTSPTSPSGGAHGDDAEEEEMLDGLGALVGARRHSTGAATHLSRITEGAEEDEDERRSLAPTVRSSFRLSTHAPPMPADAVNLVAQQAAATASLRSAAGALNRGGASSPSPQAMSLALPMGGLTASAPGDGGNLLSPGSFSGLQVPNSRRLSTQTTATGISMASSIGEVVTATTSEPIRRVQLTQDKPQLVRTLSGGRSEAGGEGSVRAQEGRDSYVQSRPMSSATLKPAHVDDEIDLESIREG</sequence>
<protein>
    <recommendedName>
        <fullName evidence="5">Membrane anchor Opy2 N-terminal domain-containing protein</fullName>
    </recommendedName>
</protein>
<comment type="caution">
    <text evidence="3">The sequence shown here is derived from an EMBL/GenBank/DDBJ whole genome shotgun (WGS) entry which is preliminary data.</text>
</comment>
<name>A0AAN6JYG6_9BASI</name>
<dbReference type="EMBL" id="JAPDMZ010000062">
    <property type="protein sequence ID" value="KAK0552467.1"/>
    <property type="molecule type" value="Genomic_DNA"/>
</dbReference>
<keyword evidence="2" id="KW-1133">Transmembrane helix</keyword>
<proteinExistence type="predicted"/>
<feature type="region of interest" description="Disordered" evidence="1">
    <location>
        <begin position="123"/>
        <end position="156"/>
    </location>
</feature>
<reference evidence="3" key="1">
    <citation type="journal article" date="2023" name="PhytoFront">
        <title>Draft Genome Resources of Seven Strains of Tilletia horrida, Causal Agent of Kernel Smut of Rice.</title>
        <authorList>
            <person name="Khanal S."/>
            <person name="Antony Babu S."/>
            <person name="Zhou X.G."/>
        </authorList>
    </citation>
    <scope>NUCLEOTIDE SEQUENCE</scope>
    <source>
        <strain evidence="3">TX6</strain>
    </source>
</reference>
<dbReference type="Proteomes" id="UP001176517">
    <property type="component" value="Unassembled WGS sequence"/>
</dbReference>
<feature type="region of interest" description="Disordered" evidence="1">
    <location>
        <begin position="242"/>
        <end position="281"/>
    </location>
</feature>
<evidence type="ECO:0008006" key="5">
    <source>
        <dbReference type="Google" id="ProtNLM"/>
    </source>
</evidence>
<feature type="compositionally biased region" description="Polar residues" evidence="1">
    <location>
        <begin position="138"/>
        <end position="154"/>
    </location>
</feature>
<keyword evidence="2" id="KW-0472">Membrane</keyword>
<feature type="compositionally biased region" description="Low complexity" evidence="1">
    <location>
        <begin position="202"/>
        <end position="216"/>
    </location>
</feature>
<dbReference type="AlphaFoldDB" id="A0AAN6JYG6"/>
<evidence type="ECO:0000313" key="3">
    <source>
        <dbReference type="EMBL" id="KAK0552467.1"/>
    </source>
</evidence>
<accession>A0AAN6JYG6</accession>
<feature type="region of interest" description="Disordered" evidence="1">
    <location>
        <begin position="198"/>
        <end position="224"/>
    </location>
</feature>
<gene>
    <name evidence="3" type="ORF">OC846_002871</name>
</gene>
<evidence type="ECO:0000256" key="1">
    <source>
        <dbReference type="SAM" id="MobiDB-lite"/>
    </source>
</evidence>
<feature type="transmembrane region" description="Helical" evidence="2">
    <location>
        <begin position="56"/>
        <end position="77"/>
    </location>
</feature>
<organism evidence="3 4">
    <name type="scientific">Tilletia horrida</name>
    <dbReference type="NCBI Taxonomy" id="155126"/>
    <lineage>
        <taxon>Eukaryota</taxon>
        <taxon>Fungi</taxon>
        <taxon>Dikarya</taxon>
        <taxon>Basidiomycota</taxon>
        <taxon>Ustilaginomycotina</taxon>
        <taxon>Exobasidiomycetes</taxon>
        <taxon>Tilletiales</taxon>
        <taxon>Tilletiaceae</taxon>
        <taxon>Tilletia</taxon>
    </lineage>
</organism>
<evidence type="ECO:0000313" key="4">
    <source>
        <dbReference type="Proteomes" id="UP001176517"/>
    </source>
</evidence>